<dbReference type="AlphaFoldDB" id="A0A5Q6PDP3"/>
<reference evidence="1 2" key="1">
    <citation type="submission" date="2019-09" db="EMBL/GenBank/DDBJ databases">
        <authorList>
            <person name="Kritzky A."/>
            <person name="Schelkanova E.Y."/>
            <person name="Alkhova Z.V."/>
            <person name="Smirnova N.I."/>
        </authorList>
    </citation>
    <scope>NUCLEOTIDE SEQUENCE [LARGE SCALE GENOMIC DNA]</scope>
    <source>
        <strain evidence="1 2">M1526</strain>
    </source>
</reference>
<comment type="caution">
    <text evidence="1">The sequence shown here is derived from an EMBL/GenBank/DDBJ whole genome shotgun (WGS) entry which is preliminary data.</text>
</comment>
<organism evidence="1 2">
    <name type="scientific">Vibrio cholerae</name>
    <dbReference type="NCBI Taxonomy" id="666"/>
    <lineage>
        <taxon>Bacteria</taxon>
        <taxon>Pseudomonadati</taxon>
        <taxon>Pseudomonadota</taxon>
        <taxon>Gammaproteobacteria</taxon>
        <taxon>Vibrionales</taxon>
        <taxon>Vibrionaceae</taxon>
        <taxon>Vibrio</taxon>
    </lineage>
</organism>
<name>A0A5Q6PDP3_VIBCL</name>
<accession>A0A5Q6PDP3</accession>
<gene>
    <name evidence="1" type="ORF">F0M16_19930</name>
</gene>
<sequence>MNNQVKCFKSDKWEIVDATTLVADDMIFLRDRTYIVTDNPYEFEGKTHIPAKICDSGVITIDLGLDGFDYLHMAMDYTMSSLTDFKDGTFMICDLFDNAFVYSPRLPKDELNEFCKENIDKYEAFFRKNGYDKYPDSKIKQVEIEKFW</sequence>
<protein>
    <submittedName>
        <fullName evidence="1">Uncharacterized protein</fullName>
    </submittedName>
</protein>
<dbReference type="Proteomes" id="UP000323225">
    <property type="component" value="Unassembled WGS sequence"/>
</dbReference>
<evidence type="ECO:0000313" key="1">
    <source>
        <dbReference type="EMBL" id="KAA1252987.1"/>
    </source>
</evidence>
<proteinExistence type="predicted"/>
<evidence type="ECO:0000313" key="2">
    <source>
        <dbReference type="Proteomes" id="UP000323225"/>
    </source>
</evidence>
<dbReference type="EMBL" id="VUAA01000031">
    <property type="protein sequence ID" value="KAA1252987.1"/>
    <property type="molecule type" value="Genomic_DNA"/>
</dbReference>